<name>A0A650CFZ8_SULOH</name>
<feature type="domain" description="EamA" evidence="7">
    <location>
        <begin position="7"/>
        <end position="125"/>
    </location>
</feature>
<evidence type="ECO:0000256" key="4">
    <source>
        <dbReference type="ARBA" id="ARBA00022989"/>
    </source>
</evidence>
<evidence type="ECO:0000256" key="3">
    <source>
        <dbReference type="ARBA" id="ARBA00022692"/>
    </source>
</evidence>
<reference evidence="8 11" key="2">
    <citation type="submission" date="2020-08" db="EMBL/GenBank/DDBJ databases">
        <title>Genomic Encyclopedia of Type Strains, Phase IV (KMG-IV): sequencing the most valuable type-strain genomes for metagenomic binning, comparative biology and taxonomic classification.</title>
        <authorList>
            <person name="Goeker M."/>
        </authorList>
    </citation>
    <scope>NUCLEOTIDE SEQUENCE [LARGE SCALE GENOMIC DNA]</scope>
    <source>
        <strain evidence="8 11">DSM 12421</strain>
    </source>
</reference>
<dbReference type="GeneID" id="42800643"/>
<dbReference type="PANTHER" id="PTHR32322">
    <property type="entry name" value="INNER MEMBRANE TRANSPORTER"/>
    <property type="match status" value="1"/>
</dbReference>
<protein>
    <submittedName>
        <fullName evidence="8">Drug/metabolite transporter (DMT)-like permease</fullName>
    </submittedName>
    <submittedName>
        <fullName evidence="9">EamA family transporter</fullName>
    </submittedName>
</protein>
<gene>
    <name evidence="9" type="ORF">D1869_05325</name>
    <name evidence="8" type="ORF">HNQ62_001846</name>
</gene>
<feature type="transmembrane region" description="Helical" evidence="6">
    <location>
        <begin position="61"/>
        <end position="80"/>
    </location>
</feature>
<dbReference type="GO" id="GO:0005886">
    <property type="term" value="C:plasma membrane"/>
    <property type="evidence" value="ECO:0007669"/>
    <property type="project" value="UniProtKB-SubCell"/>
</dbReference>
<comment type="subcellular location">
    <subcellularLocation>
        <location evidence="1">Cell membrane</location>
        <topology evidence="1">Multi-pass membrane protein</topology>
    </subcellularLocation>
</comment>
<dbReference type="EMBL" id="JACHFY010000010">
    <property type="protein sequence ID" value="MBB5254073.1"/>
    <property type="molecule type" value="Genomic_DNA"/>
</dbReference>
<feature type="transmembrane region" description="Helical" evidence="6">
    <location>
        <begin position="31"/>
        <end position="49"/>
    </location>
</feature>
<dbReference type="RefSeq" id="WP_156014223.1">
    <property type="nucleotide sequence ID" value="NZ_CP045484.1"/>
</dbReference>
<evidence type="ECO:0000259" key="7">
    <source>
        <dbReference type="Pfam" id="PF00892"/>
    </source>
</evidence>
<feature type="domain" description="EamA" evidence="7">
    <location>
        <begin position="136"/>
        <end position="266"/>
    </location>
</feature>
<dbReference type="PANTHER" id="PTHR32322:SF18">
    <property type="entry name" value="S-ADENOSYLMETHIONINE_S-ADENOSYLHOMOCYSTEINE TRANSPORTER"/>
    <property type="match status" value="1"/>
</dbReference>
<evidence type="ECO:0000256" key="5">
    <source>
        <dbReference type="ARBA" id="ARBA00023136"/>
    </source>
</evidence>
<dbReference type="InterPro" id="IPR050638">
    <property type="entry name" value="AA-Vitamin_Transporters"/>
</dbReference>
<feature type="transmembrane region" description="Helical" evidence="6">
    <location>
        <begin position="249"/>
        <end position="268"/>
    </location>
</feature>
<organism evidence="9 10">
    <name type="scientific">Sulfurisphaera ohwakuensis</name>
    <dbReference type="NCBI Taxonomy" id="69656"/>
    <lineage>
        <taxon>Archaea</taxon>
        <taxon>Thermoproteota</taxon>
        <taxon>Thermoprotei</taxon>
        <taxon>Sulfolobales</taxon>
        <taxon>Sulfolobaceae</taxon>
        <taxon>Sulfurisphaera</taxon>
    </lineage>
</organism>
<evidence type="ECO:0000313" key="11">
    <source>
        <dbReference type="Proteomes" id="UP000582213"/>
    </source>
</evidence>
<feature type="transmembrane region" description="Helical" evidence="6">
    <location>
        <begin position="133"/>
        <end position="155"/>
    </location>
</feature>
<feature type="transmembrane region" description="Helical" evidence="6">
    <location>
        <begin position="110"/>
        <end position="127"/>
    </location>
</feature>
<dbReference type="AlphaFoldDB" id="A0A650CFZ8"/>
<proteinExistence type="predicted"/>
<evidence type="ECO:0000313" key="8">
    <source>
        <dbReference type="EMBL" id="MBB5254073.1"/>
    </source>
</evidence>
<reference evidence="9 10" key="1">
    <citation type="submission" date="2019-10" db="EMBL/GenBank/DDBJ databases">
        <title>Genome Sequences from Six Type Strain Members of the Archaeal Family Sulfolobaceae: Acidianus ambivalens, Acidianus infernus, Metallosphaera prunae, Stygiolobus azoricus, Sulfolobus metallicus, and Sulfurisphaera ohwakuensis.</title>
        <authorList>
            <person name="Counts J.A."/>
            <person name="Kelly R.M."/>
        </authorList>
    </citation>
    <scope>NUCLEOTIDE SEQUENCE [LARGE SCALE GENOMIC DNA]</scope>
    <source>
        <strain evidence="9 10">TA-1</strain>
    </source>
</reference>
<feature type="transmembrane region" description="Helical" evidence="6">
    <location>
        <begin position="225"/>
        <end position="243"/>
    </location>
</feature>
<dbReference type="OrthoDB" id="34518at2157"/>
<evidence type="ECO:0000256" key="1">
    <source>
        <dbReference type="ARBA" id="ARBA00004651"/>
    </source>
</evidence>
<evidence type="ECO:0000256" key="2">
    <source>
        <dbReference type="ARBA" id="ARBA00022475"/>
    </source>
</evidence>
<keyword evidence="10" id="KW-1185">Reference proteome</keyword>
<evidence type="ECO:0000313" key="10">
    <source>
        <dbReference type="Proteomes" id="UP000427373"/>
    </source>
</evidence>
<feature type="transmembrane region" description="Helical" evidence="6">
    <location>
        <begin position="164"/>
        <end position="182"/>
    </location>
</feature>
<evidence type="ECO:0000256" key="6">
    <source>
        <dbReference type="SAM" id="Phobius"/>
    </source>
</evidence>
<dbReference type="KEGG" id="soh:D1869_05325"/>
<dbReference type="InterPro" id="IPR037185">
    <property type="entry name" value="EmrE-like"/>
</dbReference>
<accession>A0A650CFZ8</accession>
<dbReference type="Proteomes" id="UP000582213">
    <property type="component" value="Unassembled WGS sequence"/>
</dbReference>
<keyword evidence="2" id="KW-1003">Cell membrane</keyword>
<keyword evidence="3 6" id="KW-0812">Transmembrane</keyword>
<feature type="transmembrane region" description="Helical" evidence="6">
    <location>
        <begin position="194"/>
        <end position="213"/>
    </location>
</feature>
<dbReference type="SUPFAM" id="SSF103481">
    <property type="entry name" value="Multidrug resistance efflux transporter EmrE"/>
    <property type="match status" value="2"/>
</dbReference>
<sequence length="271" mass="30295">MKVVKYLIPYVLISSFNYYFAKEAISSASPIVFNLIRYLISTAIFVLLTKKVIFSKDIIQLAIYTTASSLLWAYGLLYVTPAESAVLSYTMPLFSIPIALLVLSENPTLIEIIGVIIGFSGVILYGLPLIHGFTLLGSIVTVINAIFWASFSVYYRKLREYNPLVVNSSQFAIGSIILTLLLPIDYKVNLNEQFVYGIAYTSIPGGALSFFLWNMIVKIEKISRVTVLSFLVPIITTLVEYILYGTLPLFIQVIGIILMFVGILVSRIRKI</sequence>
<dbReference type="Pfam" id="PF00892">
    <property type="entry name" value="EamA"/>
    <property type="match status" value="2"/>
</dbReference>
<feature type="transmembrane region" description="Helical" evidence="6">
    <location>
        <begin position="86"/>
        <end position="103"/>
    </location>
</feature>
<keyword evidence="5 6" id="KW-0472">Membrane</keyword>
<dbReference type="Proteomes" id="UP000427373">
    <property type="component" value="Chromosome"/>
</dbReference>
<dbReference type="EMBL" id="CP045484">
    <property type="protein sequence ID" value="QGR16668.1"/>
    <property type="molecule type" value="Genomic_DNA"/>
</dbReference>
<dbReference type="InterPro" id="IPR000620">
    <property type="entry name" value="EamA_dom"/>
</dbReference>
<evidence type="ECO:0000313" key="9">
    <source>
        <dbReference type="EMBL" id="QGR16668.1"/>
    </source>
</evidence>
<keyword evidence="4 6" id="KW-1133">Transmembrane helix</keyword>